<feature type="compositionally biased region" description="Polar residues" evidence="1">
    <location>
        <begin position="137"/>
        <end position="147"/>
    </location>
</feature>
<feature type="compositionally biased region" description="Low complexity" evidence="1">
    <location>
        <begin position="33"/>
        <end position="50"/>
    </location>
</feature>
<accession>A0A4S4K5A7</accession>
<gene>
    <name evidence="2" type="ORF">EW145_g8532</name>
</gene>
<dbReference type="AlphaFoldDB" id="A0A4S4K5A7"/>
<dbReference type="EMBL" id="SGPK01001476">
    <property type="protein sequence ID" value="THG92928.1"/>
    <property type="molecule type" value="Genomic_DNA"/>
</dbReference>
<feature type="compositionally biased region" description="Basic and acidic residues" evidence="1">
    <location>
        <begin position="73"/>
        <end position="84"/>
    </location>
</feature>
<dbReference type="Proteomes" id="UP000308199">
    <property type="component" value="Unassembled WGS sequence"/>
</dbReference>
<comment type="caution">
    <text evidence="2">The sequence shown here is derived from an EMBL/GenBank/DDBJ whole genome shotgun (WGS) entry which is preliminary data.</text>
</comment>
<evidence type="ECO:0000313" key="2">
    <source>
        <dbReference type="EMBL" id="THG92928.1"/>
    </source>
</evidence>
<keyword evidence="3" id="KW-1185">Reference proteome</keyword>
<organism evidence="2 3">
    <name type="scientific">Phellinidium pouzarii</name>
    <dbReference type="NCBI Taxonomy" id="167371"/>
    <lineage>
        <taxon>Eukaryota</taxon>
        <taxon>Fungi</taxon>
        <taxon>Dikarya</taxon>
        <taxon>Basidiomycota</taxon>
        <taxon>Agaricomycotina</taxon>
        <taxon>Agaricomycetes</taxon>
        <taxon>Hymenochaetales</taxon>
        <taxon>Hymenochaetaceae</taxon>
        <taxon>Phellinidium</taxon>
    </lineage>
</organism>
<proteinExistence type="predicted"/>
<sequence>MPRTHRDFPTPLADYRDLYGLMPDSTEPRPKRAAQPSAPSQPPSSSSSSSGFSLPRFLRKKERRSAPSPTTSHVDHDSSSRRSSIDSQMTLTAPPSAPAPAPASASSKSQPKDYEQAFGTLAMSYGFGGSSFAPVPKQSTSGKPHTR</sequence>
<dbReference type="OrthoDB" id="3215388at2759"/>
<feature type="region of interest" description="Disordered" evidence="1">
    <location>
        <begin position="1"/>
        <end position="147"/>
    </location>
</feature>
<protein>
    <submittedName>
        <fullName evidence="2">Uncharacterized protein</fullName>
    </submittedName>
</protein>
<name>A0A4S4K5A7_9AGAM</name>
<evidence type="ECO:0000256" key="1">
    <source>
        <dbReference type="SAM" id="MobiDB-lite"/>
    </source>
</evidence>
<evidence type="ECO:0000313" key="3">
    <source>
        <dbReference type="Proteomes" id="UP000308199"/>
    </source>
</evidence>
<reference evidence="2 3" key="1">
    <citation type="submission" date="2019-02" db="EMBL/GenBank/DDBJ databases">
        <title>Genome sequencing of the rare red list fungi Phellinidium pouzarii.</title>
        <authorList>
            <person name="Buettner E."/>
            <person name="Kellner H."/>
        </authorList>
    </citation>
    <scope>NUCLEOTIDE SEQUENCE [LARGE SCALE GENOMIC DNA]</scope>
    <source>
        <strain evidence="2 3">DSM 108285</strain>
    </source>
</reference>